<dbReference type="EC" id="2.4.-.-" evidence="5"/>
<dbReference type="Pfam" id="PF00535">
    <property type="entry name" value="Glycos_transf_2"/>
    <property type="match status" value="1"/>
</dbReference>
<dbReference type="SUPFAM" id="SSF53448">
    <property type="entry name" value="Nucleotide-diphospho-sugar transferases"/>
    <property type="match status" value="1"/>
</dbReference>
<feature type="transmembrane region" description="Helical" evidence="3">
    <location>
        <begin position="245"/>
        <end position="263"/>
    </location>
</feature>
<keyword evidence="6" id="KW-1185">Reference proteome</keyword>
<feature type="domain" description="Glycosyltransferase 2-like" evidence="4">
    <location>
        <begin position="4"/>
        <end position="159"/>
    </location>
</feature>
<organism evidence="5 6">
    <name type="scientific">Neorhizobium phenanthreniclasticum</name>
    <dbReference type="NCBI Taxonomy" id="3157917"/>
    <lineage>
        <taxon>Bacteria</taxon>
        <taxon>Pseudomonadati</taxon>
        <taxon>Pseudomonadota</taxon>
        <taxon>Alphaproteobacteria</taxon>
        <taxon>Hyphomicrobiales</taxon>
        <taxon>Rhizobiaceae</taxon>
        <taxon>Rhizobium/Agrobacterium group</taxon>
        <taxon>Neorhizobium</taxon>
    </lineage>
</organism>
<dbReference type="GO" id="GO:0016757">
    <property type="term" value="F:glycosyltransferase activity"/>
    <property type="evidence" value="ECO:0007669"/>
    <property type="project" value="UniProtKB-KW"/>
</dbReference>
<reference evidence="5 6" key="1">
    <citation type="submission" date="2024-05" db="EMBL/GenBank/DDBJ databases">
        <title>Neorhizobium sp. Rsf11, a plant growth promoting and heavy metal resistant PAH-degrader.</title>
        <authorList>
            <person name="Golubev S.N."/>
            <person name="Muratova A.Y."/>
            <person name="Markelova M.I."/>
        </authorList>
    </citation>
    <scope>NUCLEOTIDE SEQUENCE [LARGE SCALE GENOMIC DNA]</scope>
    <source>
        <strain evidence="5 6">Rsf11</strain>
    </source>
</reference>
<gene>
    <name evidence="5" type="ORF">ABK249_19925</name>
</gene>
<evidence type="ECO:0000256" key="1">
    <source>
        <dbReference type="ARBA" id="ARBA00038494"/>
    </source>
</evidence>
<protein>
    <submittedName>
        <fullName evidence="5">Glycosyltransferase</fullName>
        <ecNumber evidence="5">2.4.-.-</ecNumber>
    </submittedName>
</protein>
<dbReference type="Gene3D" id="3.90.550.10">
    <property type="entry name" value="Spore Coat Polysaccharide Biosynthesis Protein SpsA, Chain A"/>
    <property type="match status" value="1"/>
</dbReference>
<keyword evidence="5" id="KW-0808">Transferase</keyword>
<feature type="region of interest" description="Disordered" evidence="2">
    <location>
        <begin position="323"/>
        <end position="355"/>
    </location>
</feature>
<accession>A0ABV0M5R8</accession>
<dbReference type="InterPro" id="IPR001173">
    <property type="entry name" value="Glyco_trans_2-like"/>
</dbReference>
<dbReference type="PANTHER" id="PTHR43630">
    <property type="entry name" value="POLY-BETA-1,6-N-ACETYL-D-GLUCOSAMINE SYNTHASE"/>
    <property type="match status" value="1"/>
</dbReference>
<evidence type="ECO:0000256" key="2">
    <source>
        <dbReference type="SAM" id="MobiDB-lite"/>
    </source>
</evidence>
<dbReference type="EMBL" id="JBEAAL010000016">
    <property type="protein sequence ID" value="MEQ1407205.1"/>
    <property type="molecule type" value="Genomic_DNA"/>
</dbReference>
<dbReference type="InterPro" id="IPR029044">
    <property type="entry name" value="Nucleotide-diphossugar_trans"/>
</dbReference>
<dbReference type="Proteomes" id="UP001496627">
    <property type="component" value="Unassembled WGS sequence"/>
</dbReference>
<dbReference type="RefSeq" id="WP_227703918.1">
    <property type="nucleotide sequence ID" value="NZ_JBEAAL010000016.1"/>
</dbReference>
<feature type="transmembrane region" description="Helical" evidence="3">
    <location>
        <begin position="293"/>
        <end position="314"/>
    </location>
</feature>
<comment type="similarity">
    <text evidence="1">Belongs to the glycosyltransferase 2 family. WaaE/KdtX subfamily.</text>
</comment>
<keyword evidence="3" id="KW-1133">Transmembrane helix</keyword>
<keyword evidence="5" id="KW-0328">Glycosyltransferase</keyword>
<keyword evidence="3" id="KW-0812">Transmembrane</keyword>
<evidence type="ECO:0000259" key="4">
    <source>
        <dbReference type="Pfam" id="PF00535"/>
    </source>
</evidence>
<dbReference type="PANTHER" id="PTHR43630:SF2">
    <property type="entry name" value="GLYCOSYLTRANSFERASE"/>
    <property type="match status" value="1"/>
</dbReference>
<feature type="transmembrane region" description="Helical" evidence="3">
    <location>
        <begin position="269"/>
        <end position="286"/>
    </location>
</feature>
<name>A0ABV0M5R8_9HYPH</name>
<comment type="caution">
    <text evidence="5">The sequence shown here is derived from an EMBL/GenBank/DDBJ whole genome shotgun (WGS) entry which is preliminary data.</text>
</comment>
<evidence type="ECO:0000256" key="3">
    <source>
        <dbReference type="SAM" id="Phobius"/>
    </source>
</evidence>
<evidence type="ECO:0000313" key="6">
    <source>
        <dbReference type="Proteomes" id="UP001496627"/>
    </source>
</evidence>
<proteinExistence type="inferred from homology"/>
<keyword evidence="3" id="KW-0472">Membrane</keyword>
<sequence>MSVSVIIKTLNEEKRIARTIEFALAGLPGGRGEVIVADSGSSDATVEIASRYPVRIVQIENPARPSCGIGPQLGFQYARQDFICLIDGDMDLDPGFLPEALAYLDRHPKAGGVTGHVEEMMLDNLEYTRRVQRNAPENRTGAIDRMNGGGLYRRAAVENIGYLTDRNLHGYEEFDLGIRLRHAGWSLFRLDRRFVRHYGHNVNSYRLLVRRWKTKYLFGIGELLRASFGKPYFARLLTELPELRLWALVAAWILFSLGLLIAIPDKLLALGSVLGIFAAIVALMSWRKGNFKLGLYTVVAWLFHTMAVPFGFFAPRRDPGGWVESREIGDGDEKTGPHPGSGARAHGFDQPSLAG</sequence>
<evidence type="ECO:0000313" key="5">
    <source>
        <dbReference type="EMBL" id="MEQ1407205.1"/>
    </source>
</evidence>
<feature type="compositionally biased region" description="Basic and acidic residues" evidence="2">
    <location>
        <begin position="323"/>
        <end position="336"/>
    </location>
</feature>